<sequence>MGTGGSKDGTGSSSDEIDPHKIANGSSHLSSIDQSYSRRTNFDEAKISTKNTGKLKDLLDYTSKDKVYQILNHLNDGELYCDPDFPADNSSLYYSEEKLVADKSVVWKRPKDILEEWQKPQLILEGATRDDIRQGKLGDCWFLSSCAAVIHQRPALMSKVMLKNQPLYGDGYQGMVCFRFWRFGMWIDVYIDDRLPTVSGKLIYASCTNPSEFWVSLIEKAYAKLHGSYEAIEQGQTMDALVDLTGGLAQRYEIQGKDPNLYRQIMRASASKAFITCSKKGTMQGDDVIVNLDPNGLVAGHAYTITEIRKVTHKRGEDKLVRIMNPWADGTEWKGSWSDNDVNWNWVDERTKEHLGLRSKDDGEFWMSFRDFCKHFSEVTICLTGPDFDGHGLSDQAGHVEVIRGQWVKGISAGGSRNDLQNFATNPQYLLILNEPDEFNEDTDDPETEGKCSIVISLLQERTWPPKRNSRIMKHQIGFMIYTIEDISQALPATYFKYHPDCGKSGMYINTREVSGRFELDPGNYVIIPSPYKVDDEAAFMLRVFGEKQFKLTGPLARNAPEQ</sequence>
<dbReference type="PROSITE" id="PS50203">
    <property type="entry name" value="CALPAIN_CAT"/>
    <property type="match status" value="1"/>
</dbReference>
<dbReference type="OrthoDB" id="424753at2759"/>
<dbReference type="CDD" id="cd00044">
    <property type="entry name" value="CysPc"/>
    <property type="match status" value="1"/>
</dbReference>
<feature type="active site" evidence="5 6">
    <location>
        <position position="301"/>
    </location>
</feature>
<reference evidence="9" key="1">
    <citation type="journal article" date="2019" name="bioRxiv">
        <title>The Genome of the Zebra Mussel, Dreissena polymorpha: A Resource for Invasive Species Research.</title>
        <authorList>
            <person name="McCartney M.A."/>
            <person name="Auch B."/>
            <person name="Kono T."/>
            <person name="Mallez S."/>
            <person name="Zhang Y."/>
            <person name="Obille A."/>
            <person name="Becker A."/>
            <person name="Abrahante J.E."/>
            <person name="Garbe J."/>
            <person name="Badalamenti J.P."/>
            <person name="Herman A."/>
            <person name="Mangelson H."/>
            <person name="Liachko I."/>
            <person name="Sullivan S."/>
            <person name="Sone E.D."/>
            <person name="Koren S."/>
            <person name="Silverstein K.A.T."/>
            <person name="Beckman K.B."/>
            <person name="Gohl D.M."/>
        </authorList>
    </citation>
    <scope>NUCLEOTIDE SEQUENCE</scope>
    <source>
        <strain evidence="9">Duluth1</strain>
        <tissue evidence="9">Whole animal</tissue>
    </source>
</reference>
<dbReference type="Pfam" id="PF01067">
    <property type="entry name" value="Calpain_III"/>
    <property type="match status" value="1"/>
</dbReference>
<evidence type="ECO:0000313" key="9">
    <source>
        <dbReference type="EMBL" id="KAH3891547.1"/>
    </source>
</evidence>
<dbReference type="InterPro" id="IPR000169">
    <property type="entry name" value="Pept_cys_AS"/>
</dbReference>
<dbReference type="GO" id="GO:0006508">
    <property type="term" value="P:proteolysis"/>
    <property type="evidence" value="ECO:0007669"/>
    <property type="project" value="UniProtKB-KW"/>
</dbReference>
<accession>A0A9D4N861</accession>
<evidence type="ECO:0000256" key="6">
    <source>
        <dbReference type="PROSITE-ProRule" id="PRU00239"/>
    </source>
</evidence>
<feature type="domain" description="Calpain catalytic" evidence="8">
    <location>
        <begin position="79"/>
        <end position="385"/>
    </location>
</feature>
<dbReference type="InterPro" id="IPR033883">
    <property type="entry name" value="C2_III"/>
</dbReference>
<comment type="similarity">
    <text evidence="1">Belongs to the peptidase C2 family.</text>
</comment>
<gene>
    <name evidence="9" type="ORF">DPMN_015651</name>
</gene>
<feature type="active site" evidence="5 6">
    <location>
        <position position="140"/>
    </location>
</feature>
<feature type="compositionally biased region" description="Polar residues" evidence="7">
    <location>
        <begin position="24"/>
        <end position="34"/>
    </location>
</feature>
<dbReference type="PRINTS" id="PR00704">
    <property type="entry name" value="CALPAIN"/>
</dbReference>
<dbReference type="PANTHER" id="PTHR10183:SF379">
    <property type="entry name" value="CALPAIN-5"/>
    <property type="match status" value="1"/>
</dbReference>
<evidence type="ECO:0000256" key="1">
    <source>
        <dbReference type="ARBA" id="ARBA00007623"/>
    </source>
</evidence>
<reference evidence="9" key="2">
    <citation type="submission" date="2020-11" db="EMBL/GenBank/DDBJ databases">
        <authorList>
            <person name="McCartney M.A."/>
            <person name="Auch B."/>
            <person name="Kono T."/>
            <person name="Mallez S."/>
            <person name="Becker A."/>
            <person name="Gohl D.M."/>
            <person name="Silverstein K.A.T."/>
            <person name="Koren S."/>
            <person name="Bechman K.B."/>
            <person name="Herman A."/>
            <person name="Abrahante J.E."/>
            <person name="Garbe J."/>
        </authorList>
    </citation>
    <scope>NUCLEOTIDE SEQUENCE</scope>
    <source>
        <strain evidence="9">Duluth1</strain>
        <tissue evidence="9">Whole animal</tissue>
    </source>
</reference>
<dbReference type="Pfam" id="PF00648">
    <property type="entry name" value="Peptidase_C2"/>
    <property type="match status" value="1"/>
</dbReference>
<evidence type="ECO:0000256" key="7">
    <source>
        <dbReference type="SAM" id="MobiDB-lite"/>
    </source>
</evidence>
<name>A0A9D4N861_DREPO</name>
<evidence type="ECO:0000259" key="8">
    <source>
        <dbReference type="PROSITE" id="PS50203"/>
    </source>
</evidence>
<proteinExistence type="inferred from homology"/>
<dbReference type="FunFam" id="3.90.70.10:FF:000114">
    <property type="entry name" value="Calpain a"/>
    <property type="match status" value="1"/>
</dbReference>
<dbReference type="CDD" id="cd00214">
    <property type="entry name" value="Calpain_III"/>
    <property type="match status" value="1"/>
</dbReference>
<evidence type="ECO:0000256" key="2">
    <source>
        <dbReference type="ARBA" id="ARBA00022670"/>
    </source>
</evidence>
<feature type="active site" evidence="5 6">
    <location>
        <position position="325"/>
    </location>
</feature>
<evidence type="ECO:0000313" key="10">
    <source>
        <dbReference type="Proteomes" id="UP000828390"/>
    </source>
</evidence>
<keyword evidence="3 6" id="KW-0378">Hydrolase</keyword>
<keyword evidence="4 6" id="KW-0788">Thiol protease</keyword>
<dbReference type="GO" id="GO:0004198">
    <property type="term" value="F:calcium-dependent cysteine-type endopeptidase activity"/>
    <property type="evidence" value="ECO:0007669"/>
    <property type="project" value="InterPro"/>
</dbReference>
<dbReference type="PROSITE" id="PS00139">
    <property type="entry name" value="THIOL_PROTEASE_CYS"/>
    <property type="match status" value="1"/>
</dbReference>
<dbReference type="EMBL" id="JAIWYP010000001">
    <property type="protein sequence ID" value="KAH3891547.1"/>
    <property type="molecule type" value="Genomic_DNA"/>
</dbReference>
<dbReference type="InterPro" id="IPR022684">
    <property type="entry name" value="Calpain_cysteine_protease"/>
</dbReference>
<dbReference type="InterPro" id="IPR022682">
    <property type="entry name" value="Calpain_domain_III"/>
</dbReference>
<dbReference type="SUPFAM" id="SSF49758">
    <property type="entry name" value="Calpain large subunit, middle domain (domain III)"/>
    <property type="match status" value="1"/>
</dbReference>
<dbReference type="Proteomes" id="UP000828390">
    <property type="component" value="Unassembled WGS sequence"/>
</dbReference>
<dbReference type="Gene3D" id="2.60.120.380">
    <property type="match status" value="1"/>
</dbReference>
<comment type="caution">
    <text evidence="9">The sequence shown here is derived from an EMBL/GenBank/DDBJ whole genome shotgun (WGS) entry which is preliminary data.</text>
</comment>
<dbReference type="AlphaFoldDB" id="A0A9D4N861"/>
<dbReference type="SMART" id="SM00230">
    <property type="entry name" value="CysPc"/>
    <property type="match status" value="1"/>
</dbReference>
<organism evidence="9 10">
    <name type="scientific">Dreissena polymorpha</name>
    <name type="common">Zebra mussel</name>
    <name type="synonym">Mytilus polymorpha</name>
    <dbReference type="NCBI Taxonomy" id="45954"/>
    <lineage>
        <taxon>Eukaryota</taxon>
        <taxon>Metazoa</taxon>
        <taxon>Spiralia</taxon>
        <taxon>Lophotrochozoa</taxon>
        <taxon>Mollusca</taxon>
        <taxon>Bivalvia</taxon>
        <taxon>Autobranchia</taxon>
        <taxon>Heteroconchia</taxon>
        <taxon>Euheterodonta</taxon>
        <taxon>Imparidentia</taxon>
        <taxon>Neoheterodontei</taxon>
        <taxon>Myida</taxon>
        <taxon>Dreissenoidea</taxon>
        <taxon>Dreissenidae</taxon>
        <taxon>Dreissena</taxon>
    </lineage>
</organism>
<dbReference type="SUPFAM" id="SSF54001">
    <property type="entry name" value="Cysteine proteinases"/>
    <property type="match status" value="1"/>
</dbReference>
<evidence type="ECO:0000256" key="5">
    <source>
        <dbReference type="PIRSR" id="PIRSR622684-1"/>
    </source>
</evidence>
<dbReference type="InterPro" id="IPR001300">
    <property type="entry name" value="Peptidase_C2_calpain_cat"/>
</dbReference>
<evidence type="ECO:0000256" key="4">
    <source>
        <dbReference type="ARBA" id="ARBA00022807"/>
    </source>
</evidence>
<dbReference type="InterPro" id="IPR022683">
    <property type="entry name" value="Calpain_III"/>
</dbReference>
<dbReference type="SMART" id="SM00720">
    <property type="entry name" value="calpain_III"/>
    <property type="match status" value="1"/>
</dbReference>
<dbReference type="Gene3D" id="3.90.70.10">
    <property type="entry name" value="Cysteine proteinases"/>
    <property type="match status" value="1"/>
</dbReference>
<evidence type="ECO:0000256" key="3">
    <source>
        <dbReference type="ARBA" id="ARBA00022801"/>
    </source>
</evidence>
<dbReference type="PANTHER" id="PTHR10183">
    <property type="entry name" value="CALPAIN"/>
    <property type="match status" value="1"/>
</dbReference>
<dbReference type="GO" id="GO:0005737">
    <property type="term" value="C:cytoplasm"/>
    <property type="evidence" value="ECO:0007669"/>
    <property type="project" value="TreeGrafter"/>
</dbReference>
<keyword evidence="10" id="KW-1185">Reference proteome</keyword>
<keyword evidence="2 6" id="KW-0645">Protease</keyword>
<dbReference type="InterPro" id="IPR036213">
    <property type="entry name" value="Calpain_III_sf"/>
</dbReference>
<protein>
    <recommendedName>
        <fullName evidence="8">Calpain catalytic domain-containing protein</fullName>
    </recommendedName>
</protein>
<dbReference type="InterPro" id="IPR038765">
    <property type="entry name" value="Papain-like_cys_pep_sf"/>
</dbReference>
<feature type="region of interest" description="Disordered" evidence="7">
    <location>
        <begin position="1"/>
        <end position="34"/>
    </location>
</feature>